<name>A0ABS3YJD5_9BACT</name>
<evidence type="ECO:0000313" key="2">
    <source>
        <dbReference type="Proteomes" id="UP000679126"/>
    </source>
</evidence>
<organism evidence="1 2">
    <name type="scientific">Chitinophaga chungangae</name>
    <dbReference type="NCBI Taxonomy" id="2821488"/>
    <lineage>
        <taxon>Bacteria</taxon>
        <taxon>Pseudomonadati</taxon>
        <taxon>Bacteroidota</taxon>
        <taxon>Chitinophagia</taxon>
        <taxon>Chitinophagales</taxon>
        <taxon>Chitinophagaceae</taxon>
        <taxon>Chitinophaga</taxon>
    </lineage>
</organism>
<reference evidence="2" key="1">
    <citation type="submission" date="2021-03" db="EMBL/GenBank/DDBJ databases">
        <title>Assistant Professor.</title>
        <authorList>
            <person name="Huq M.A."/>
        </authorList>
    </citation>
    <scope>NUCLEOTIDE SEQUENCE [LARGE SCALE GENOMIC DNA]</scope>
    <source>
        <strain evidence="2">MAH-28</strain>
    </source>
</reference>
<protein>
    <submittedName>
        <fullName evidence="1">Cysteine-rich CWC family protein</fullName>
    </submittedName>
</protein>
<keyword evidence="2" id="KW-1185">Reference proteome</keyword>
<gene>
    <name evidence="1" type="ORF">J7I43_21205</name>
</gene>
<dbReference type="RefSeq" id="WP_209147873.1">
    <property type="nucleotide sequence ID" value="NZ_JAGHKP010000004.1"/>
</dbReference>
<sequence length="87" mass="10031">MCEHERKYCPRCNGGFECKVGSILLCQCSAVELSQEDHDYISARYADCLCANCLREMKAERHQRLFEDKLHKISSLYFQKPGAAKKP</sequence>
<dbReference type="Pfam" id="PF14375">
    <property type="entry name" value="Cys_rich_CWC"/>
    <property type="match status" value="1"/>
</dbReference>
<comment type="caution">
    <text evidence="1">The sequence shown here is derived from an EMBL/GenBank/DDBJ whole genome shotgun (WGS) entry which is preliminary data.</text>
</comment>
<accession>A0ABS3YJD5</accession>
<dbReference type="InterPro" id="IPR032720">
    <property type="entry name" value="Cys_rich_CWC"/>
</dbReference>
<evidence type="ECO:0000313" key="1">
    <source>
        <dbReference type="EMBL" id="MBO9154759.1"/>
    </source>
</evidence>
<proteinExistence type="predicted"/>
<dbReference type="EMBL" id="JAGHKP010000004">
    <property type="protein sequence ID" value="MBO9154759.1"/>
    <property type="molecule type" value="Genomic_DNA"/>
</dbReference>
<dbReference type="Proteomes" id="UP000679126">
    <property type="component" value="Unassembled WGS sequence"/>
</dbReference>